<dbReference type="RefSeq" id="WP_045364378.1">
    <property type="nucleotide sequence ID" value="NZ_AP014648.1"/>
</dbReference>
<sequence length="67" mass="7813">MTIQGGSQLVWTVRCDFCDAEECVPNGNAETFFDVIDLIKKLGWRVFRMGREWKHQCPKCREEEFAG</sequence>
<dbReference type="Proteomes" id="UP000031643">
    <property type="component" value="Chromosome"/>
</dbReference>
<evidence type="ECO:0000313" key="1">
    <source>
        <dbReference type="EMBL" id="BAQ16072.1"/>
    </source>
</evidence>
<dbReference type="KEGG" id="mcg:GL4_0609"/>
<organism evidence="1 2">
    <name type="scientific">Methyloceanibacter caenitepidi</name>
    <dbReference type="NCBI Taxonomy" id="1384459"/>
    <lineage>
        <taxon>Bacteria</taxon>
        <taxon>Pseudomonadati</taxon>
        <taxon>Pseudomonadota</taxon>
        <taxon>Alphaproteobacteria</taxon>
        <taxon>Hyphomicrobiales</taxon>
        <taxon>Hyphomicrobiaceae</taxon>
        <taxon>Methyloceanibacter</taxon>
    </lineage>
</organism>
<dbReference type="OrthoDB" id="8100969at2"/>
<gene>
    <name evidence="1" type="ORF">GL4_0609</name>
</gene>
<protein>
    <submittedName>
        <fullName evidence="1">Uncharacterized protein</fullName>
    </submittedName>
</protein>
<evidence type="ECO:0000313" key="2">
    <source>
        <dbReference type="Proteomes" id="UP000031643"/>
    </source>
</evidence>
<dbReference type="AlphaFoldDB" id="A0A0A8K0N8"/>
<name>A0A0A8K0N8_9HYPH</name>
<proteinExistence type="predicted"/>
<accession>A0A0A8K0N8</accession>
<dbReference type="STRING" id="1384459.GL4_0609"/>
<reference evidence="1 2" key="1">
    <citation type="submission" date="2014-09" db="EMBL/GenBank/DDBJ databases">
        <title>Genome sequencing of Methyloceanibacter caenitepidi Gela4.</title>
        <authorList>
            <person name="Takeuchi M."/>
            <person name="Susumu S."/>
            <person name="Kamagata Y."/>
            <person name="Oshima K."/>
            <person name="Hattori M."/>
            <person name="Iwasaki W."/>
        </authorList>
    </citation>
    <scope>NUCLEOTIDE SEQUENCE [LARGE SCALE GENOMIC DNA]</scope>
    <source>
        <strain evidence="1 2">Gela4</strain>
    </source>
</reference>
<dbReference type="EMBL" id="AP014648">
    <property type="protein sequence ID" value="BAQ16072.1"/>
    <property type="molecule type" value="Genomic_DNA"/>
</dbReference>
<keyword evidence="2" id="KW-1185">Reference proteome</keyword>
<dbReference type="HOGENOM" id="CLU_2807485_0_0_5"/>